<reference evidence="1" key="1">
    <citation type="submission" date="2020-05" db="EMBL/GenBank/DDBJ databases">
        <authorList>
            <person name="Chiriac C."/>
            <person name="Salcher M."/>
            <person name="Ghai R."/>
            <person name="Kavagutti S V."/>
        </authorList>
    </citation>
    <scope>NUCLEOTIDE SEQUENCE</scope>
</reference>
<accession>A0A6J5SWY5</accession>
<proteinExistence type="predicted"/>
<protein>
    <submittedName>
        <fullName evidence="1">Uncharacterized protein</fullName>
    </submittedName>
</protein>
<name>A0A6J5SWY5_9CAUD</name>
<organism evidence="1">
    <name type="scientific">uncultured Caudovirales phage</name>
    <dbReference type="NCBI Taxonomy" id="2100421"/>
    <lineage>
        <taxon>Viruses</taxon>
        <taxon>Duplodnaviria</taxon>
        <taxon>Heunggongvirae</taxon>
        <taxon>Uroviricota</taxon>
        <taxon>Caudoviricetes</taxon>
        <taxon>Peduoviridae</taxon>
        <taxon>Maltschvirus</taxon>
        <taxon>Maltschvirus maltsch</taxon>
    </lineage>
</organism>
<sequence length="748" mass="84297">MQTKINLLSSGTIDMYDDIAVSCTYLIADIKDPDKRNTSFSKTITIPGTKNNNKLFGQLFEIGIDGIFNPNLKTPCNLTVDNVIIMRGNLQLLTVKKIDNDKIEYDCTIIGVTGNIFAELSDNKLEDLDLSEYDHALLQYNQAQSWATSIIKNGTYYAFTLGEGYVYPLIDYGDDSKHIGWYVVNLIPAVYAKTYLDKIFKYAGFTYNSTFLNSTFFKSLIIPGIPGTLTDTQIALKECRVTPVGTTNFGNNNGGVIVPFQDDSTGTNYDPGNCFNTTFYTYYSPTNTTQDVEVNITATVNLGTPPVGATQYNGSIGFQVLIYKVDVLTGVNTIISNAPFTTQPITSPRLPIPPSNTTASYDYNVKTKVILFTGDSVYVKIRTNNNFISWYNSSNVYISGTQTQLLKVASTSYFTNRIVNNTISEGDTMVMNNTIPTDILMKDYLMSIIRMFNLYVEPDADIANQLNIEPRNTFYSTASPLDWTAKLSLDKQLEIKPMAALDAKTYKFTYKQDDDYYNALYSGKYSQIYGERIWDVQNEFLKNEKKIEVIFAPTPCVNFNNSDRITPAIYARDNNGVITKKTGKLRILYYGGLMPCQTPWTHFYFEPAKIHNYVNYTVYPYAGMLDHPTNPTLDLGFGAVKEVYFTIKKWPTANLFNTYYKTFIEEISDKDSKIVVAYLYLTIADINQLDFGRLIHIDGINYRLNKIIDFNPVLNQLTKVELLKAKNQTAFTPKTGTVRGGTKTALPE</sequence>
<gene>
    <name evidence="1" type="ORF">UFOVP1624_11</name>
</gene>
<dbReference type="EMBL" id="LR797499">
    <property type="protein sequence ID" value="CAB4219885.1"/>
    <property type="molecule type" value="Genomic_DNA"/>
</dbReference>
<evidence type="ECO:0000313" key="1">
    <source>
        <dbReference type="EMBL" id="CAB4219885.1"/>
    </source>
</evidence>